<feature type="compositionally biased region" description="Low complexity" evidence="1">
    <location>
        <begin position="22"/>
        <end position="32"/>
    </location>
</feature>
<dbReference type="EMBL" id="BAAAPC010000048">
    <property type="protein sequence ID" value="GAA2018148.1"/>
    <property type="molecule type" value="Genomic_DNA"/>
</dbReference>
<evidence type="ECO:0000256" key="1">
    <source>
        <dbReference type="SAM" id="MobiDB-lite"/>
    </source>
</evidence>
<evidence type="ECO:0000313" key="3">
    <source>
        <dbReference type="Proteomes" id="UP001501585"/>
    </source>
</evidence>
<accession>A0ABN2XJK8</accession>
<evidence type="ECO:0000313" key="2">
    <source>
        <dbReference type="EMBL" id="GAA2018148.1"/>
    </source>
</evidence>
<dbReference type="Proteomes" id="UP001501585">
    <property type="component" value="Unassembled WGS sequence"/>
</dbReference>
<feature type="region of interest" description="Disordered" evidence="1">
    <location>
        <begin position="22"/>
        <end position="42"/>
    </location>
</feature>
<organism evidence="2 3">
    <name type="scientific">Nocardiopsis rhodophaea</name>
    <dbReference type="NCBI Taxonomy" id="280238"/>
    <lineage>
        <taxon>Bacteria</taxon>
        <taxon>Bacillati</taxon>
        <taxon>Actinomycetota</taxon>
        <taxon>Actinomycetes</taxon>
        <taxon>Streptosporangiales</taxon>
        <taxon>Nocardiopsidaceae</taxon>
        <taxon>Nocardiopsis</taxon>
    </lineage>
</organism>
<name>A0ABN2XJK8_9ACTN</name>
<protein>
    <submittedName>
        <fullName evidence="2">Uncharacterized protein</fullName>
    </submittedName>
</protein>
<sequence length="42" mass="4669">MRVRCPKQPEWYFTNASTTTSVAASPAPTYPTQTIPNTNVKL</sequence>
<reference evidence="2 3" key="1">
    <citation type="journal article" date="2019" name="Int. J. Syst. Evol. Microbiol.">
        <title>The Global Catalogue of Microorganisms (GCM) 10K type strain sequencing project: providing services to taxonomists for standard genome sequencing and annotation.</title>
        <authorList>
            <consortium name="The Broad Institute Genomics Platform"/>
            <consortium name="The Broad Institute Genome Sequencing Center for Infectious Disease"/>
            <person name="Wu L."/>
            <person name="Ma J."/>
        </authorList>
    </citation>
    <scope>NUCLEOTIDE SEQUENCE [LARGE SCALE GENOMIC DNA]</scope>
    <source>
        <strain evidence="2 3">JCM 15313</strain>
    </source>
</reference>
<feature type="compositionally biased region" description="Polar residues" evidence="1">
    <location>
        <begin position="33"/>
        <end position="42"/>
    </location>
</feature>
<proteinExistence type="predicted"/>
<keyword evidence="3" id="KW-1185">Reference proteome</keyword>
<gene>
    <name evidence="2" type="ORF">GCM10009799_52290</name>
</gene>
<comment type="caution">
    <text evidence="2">The sequence shown here is derived from an EMBL/GenBank/DDBJ whole genome shotgun (WGS) entry which is preliminary data.</text>
</comment>